<keyword evidence="2" id="KW-1133">Transmembrane helix</keyword>
<protein>
    <submittedName>
        <fullName evidence="4">Uncharacterized protein</fullName>
    </submittedName>
</protein>
<dbReference type="Proteomes" id="UP000663929">
    <property type="component" value="Chromosome"/>
</dbReference>
<evidence type="ECO:0000256" key="3">
    <source>
        <dbReference type="SAM" id="SignalP"/>
    </source>
</evidence>
<evidence type="ECO:0000256" key="2">
    <source>
        <dbReference type="SAM" id="Phobius"/>
    </source>
</evidence>
<dbReference type="KEGG" id="scor:J3U87_03710"/>
<feature type="compositionally biased region" description="Low complexity" evidence="1">
    <location>
        <begin position="1355"/>
        <end position="1388"/>
    </location>
</feature>
<feature type="signal peptide" evidence="3">
    <location>
        <begin position="1"/>
        <end position="22"/>
    </location>
</feature>
<dbReference type="RefSeq" id="WP_237381681.1">
    <property type="nucleotide sequence ID" value="NZ_CP071793.1"/>
</dbReference>
<feature type="chain" id="PRO_5035286425" evidence="3">
    <location>
        <begin position="23"/>
        <end position="1399"/>
    </location>
</feature>
<reference evidence="4" key="1">
    <citation type="submission" date="2021-03" db="EMBL/GenBank/DDBJ databases">
        <title>Acanthopleuribacteraceae sp. M133.</title>
        <authorList>
            <person name="Wang G."/>
        </authorList>
    </citation>
    <scope>NUCLEOTIDE SEQUENCE</scope>
    <source>
        <strain evidence="4">M133</strain>
    </source>
</reference>
<keyword evidence="3" id="KW-0732">Signal</keyword>
<keyword evidence="2" id="KW-0472">Membrane</keyword>
<organism evidence="4 5">
    <name type="scientific">Sulfidibacter corallicola</name>
    <dbReference type="NCBI Taxonomy" id="2818388"/>
    <lineage>
        <taxon>Bacteria</taxon>
        <taxon>Pseudomonadati</taxon>
        <taxon>Acidobacteriota</taxon>
        <taxon>Holophagae</taxon>
        <taxon>Acanthopleuribacterales</taxon>
        <taxon>Acanthopleuribacteraceae</taxon>
        <taxon>Sulfidibacter</taxon>
    </lineage>
</organism>
<keyword evidence="2" id="KW-0812">Transmembrane</keyword>
<proteinExistence type="predicted"/>
<evidence type="ECO:0000256" key="1">
    <source>
        <dbReference type="SAM" id="MobiDB-lite"/>
    </source>
</evidence>
<gene>
    <name evidence="4" type="ORF">J3U87_03710</name>
</gene>
<feature type="transmembrane region" description="Helical" evidence="2">
    <location>
        <begin position="547"/>
        <end position="568"/>
    </location>
</feature>
<feature type="transmembrane region" description="Helical" evidence="2">
    <location>
        <begin position="1309"/>
        <end position="1330"/>
    </location>
</feature>
<feature type="region of interest" description="Disordered" evidence="1">
    <location>
        <begin position="1341"/>
        <end position="1399"/>
    </location>
</feature>
<keyword evidence="5" id="KW-1185">Reference proteome</keyword>
<sequence>MRRHLHLAVGLVLLILVTPLGAQTKPSGAPPELEAWRDWVLYDQEKVQCPSLYQMPNPKLCAWPSRLELDIAADGGKFRQTWRVFAPTRVPLPGSASSWPARVRRDGSVEEPVVPMPGAQETPSVHLDPGTYTLTGTWTWSQPPALLPIPRETGLLTLQYLGRQVAQPRREASGALLLRARAEPAVDEDRLQVRVFRRLREAIPFSITTRIELDVSGKSREVTLGDPLPTGFRLTSVSSNLPLRRDENGAWRLQVRSGSWVIDLESVSSDIPDEIAYPSAEPRRHENELWVYEADNRLRAVTPRGPSSVDPSQTRLPPEWHHLPAYFLELEQSLKLQEKQRGFQRLPSNKLNLQRTLWLDQGGGGATFRDVLSGEVHRDWRLDMRTPFQPGRMHIRGEGDQLITLDPASSQPGIAIRQSDLNLEVDGRIEDLPRSLPATGWQTDLDGLTMTVRLPVGWSLFTAWGPSSVHGDWLRSWRLWDLFWVLMLAGALWKLYGVGPAALGLTTFVLLHNQLNAPHWSWLSLFAAIALERVLPEGKLQALTRVWKWLTALILIITTVGFLIQQILGVFYPQLSFPNFAQQTIQDGLAYPQSEMSIDEAYEQEVPAKKMLQRKQQELDLLRREGNIQQSVLNQEAIKKYRVKKPTAQIQTGPGIPDWQGKQASLYWQGPVDHTETLTILAVPPWLNRLTTLARIAALLGLLRLLWRSRSTGGAQPPPRRVVAATASLLLACLPGLAQEKTAPTQDLLNAYRERLVRPAPCFPNCAAISEAVLNLRGDRLEIRLEVSTETRVAVPLPGRPQAVRVDRAPAEALRLDTNGTLQVALPRGTHRVTTEQRINRNGPFSLSFPLRPYRVAVQAPSWQVVGLNPDGTMGAQLEFRPEAATTPSPGNRDKPEEGEIIKVSPLFQLTRTLDFDLVWQVTTIATLQNREGVIRQVPLLPGEQVLSPGFQVEKGMLRLELSPDRPQVSWTSLLEPVAQVTLTAPDKVAWVENWTLSASRVWDIEWSGTPLIDYLKSDGTWQPSWRPRPGETLTVSLSRPDALTGQTLTLDQVSWDADIGQRRQNHRLTLNVRASLGGEFSLPIQEGMDIEDLKVHGVSRPVIIEDQRLQIAYHPGPQAVEVTWKQQSDSMTHFRWPDLDLGHAAVNLRLNASVPHNRWILWASGPVQGPAVLFWPLLVAIFLIAYGLKKLPGLPMSFGSWVFLGLGMVQLNIPSALIAVAWFVALERFGRLTANSSARGILRLGQIGLAILTSWFFIVLIVVLHNGLLGEPNMYITGNGSNETYLAWYQERTTGPLPGVGVWTLPVWSFRVLMLFWALWLVNSILKWLRWGWSNFTKPAPFSPTPPKKPTPGPAKSAAPSAPKAAEPTAKPAEPAARPAESSAKPAEPAPPQEKSEP</sequence>
<evidence type="ECO:0000313" key="4">
    <source>
        <dbReference type="EMBL" id="QTD51553.1"/>
    </source>
</evidence>
<feature type="compositionally biased region" description="Pro residues" evidence="1">
    <location>
        <begin position="1342"/>
        <end position="1354"/>
    </location>
</feature>
<evidence type="ECO:0000313" key="5">
    <source>
        <dbReference type="Proteomes" id="UP000663929"/>
    </source>
</evidence>
<feature type="transmembrane region" description="Helical" evidence="2">
    <location>
        <begin position="1248"/>
        <end position="1266"/>
    </location>
</feature>
<accession>A0A8A4TPS9</accession>
<feature type="transmembrane region" description="Helical" evidence="2">
    <location>
        <begin position="1199"/>
        <end position="1227"/>
    </location>
</feature>
<dbReference type="EMBL" id="CP071793">
    <property type="protein sequence ID" value="QTD51553.1"/>
    <property type="molecule type" value="Genomic_DNA"/>
</dbReference>
<feature type="transmembrane region" description="Helical" evidence="2">
    <location>
        <begin position="1160"/>
        <end position="1187"/>
    </location>
</feature>
<feature type="transmembrane region" description="Helical" evidence="2">
    <location>
        <begin position="482"/>
        <end position="511"/>
    </location>
</feature>
<name>A0A8A4TPS9_SULCO</name>